<keyword evidence="2" id="KW-0285">Flavoprotein</keyword>
<evidence type="ECO:0000259" key="5">
    <source>
        <dbReference type="Pfam" id="PF01266"/>
    </source>
</evidence>
<keyword evidence="3" id="KW-0274">FAD</keyword>
<dbReference type="Gene3D" id="3.50.50.60">
    <property type="entry name" value="FAD/NAD(P)-binding domain"/>
    <property type="match status" value="1"/>
</dbReference>
<dbReference type="Gene3D" id="3.30.9.10">
    <property type="entry name" value="D-Amino Acid Oxidase, subunit A, domain 2"/>
    <property type="match status" value="1"/>
</dbReference>
<accession>A0ABN3B4Q9</accession>
<dbReference type="NCBIfam" id="NF008425">
    <property type="entry name" value="PRK11259.1"/>
    <property type="match status" value="1"/>
</dbReference>
<reference evidence="6 7" key="1">
    <citation type="journal article" date="2019" name="Int. J. Syst. Evol. Microbiol.">
        <title>The Global Catalogue of Microorganisms (GCM) 10K type strain sequencing project: providing services to taxonomists for standard genome sequencing and annotation.</title>
        <authorList>
            <consortium name="The Broad Institute Genomics Platform"/>
            <consortium name="The Broad Institute Genome Sequencing Center for Infectious Disease"/>
            <person name="Wu L."/>
            <person name="Ma J."/>
        </authorList>
    </citation>
    <scope>NUCLEOTIDE SEQUENCE [LARGE SCALE GENOMIC DNA]</scope>
    <source>
        <strain evidence="6 7">JCM 14919</strain>
    </source>
</reference>
<evidence type="ECO:0000313" key="6">
    <source>
        <dbReference type="EMBL" id="GAA2187309.1"/>
    </source>
</evidence>
<comment type="cofactor">
    <cofactor evidence="1">
        <name>FAD</name>
        <dbReference type="ChEBI" id="CHEBI:57692"/>
    </cofactor>
</comment>
<comment type="caution">
    <text evidence="6">The sequence shown here is derived from an EMBL/GenBank/DDBJ whole genome shotgun (WGS) entry which is preliminary data.</text>
</comment>
<dbReference type="SUPFAM" id="SSF54373">
    <property type="entry name" value="FAD-linked reductases, C-terminal domain"/>
    <property type="match status" value="1"/>
</dbReference>
<dbReference type="InterPro" id="IPR006076">
    <property type="entry name" value="FAD-dep_OxRdtase"/>
</dbReference>
<dbReference type="PANTHER" id="PTHR10961:SF7">
    <property type="entry name" value="FAD DEPENDENT OXIDOREDUCTASE DOMAIN-CONTAINING PROTEIN"/>
    <property type="match status" value="1"/>
</dbReference>
<organism evidence="6 7">
    <name type="scientific">Leucobacter alluvii</name>
    <dbReference type="NCBI Taxonomy" id="340321"/>
    <lineage>
        <taxon>Bacteria</taxon>
        <taxon>Bacillati</taxon>
        <taxon>Actinomycetota</taxon>
        <taxon>Actinomycetes</taxon>
        <taxon>Micrococcales</taxon>
        <taxon>Microbacteriaceae</taxon>
        <taxon>Leucobacter</taxon>
    </lineage>
</organism>
<gene>
    <name evidence="6" type="ORF">GCM10009786_11650</name>
</gene>
<evidence type="ECO:0000256" key="1">
    <source>
        <dbReference type="ARBA" id="ARBA00001974"/>
    </source>
</evidence>
<dbReference type="SUPFAM" id="SSF51905">
    <property type="entry name" value="FAD/NAD(P)-binding domain"/>
    <property type="match status" value="1"/>
</dbReference>
<dbReference type="Pfam" id="PF01266">
    <property type="entry name" value="DAO"/>
    <property type="match status" value="1"/>
</dbReference>
<feature type="domain" description="FAD dependent oxidoreductase" evidence="5">
    <location>
        <begin position="4"/>
        <end position="359"/>
    </location>
</feature>
<evidence type="ECO:0000313" key="7">
    <source>
        <dbReference type="Proteomes" id="UP001501084"/>
    </source>
</evidence>
<dbReference type="Proteomes" id="UP001501084">
    <property type="component" value="Unassembled WGS sequence"/>
</dbReference>
<evidence type="ECO:0000256" key="2">
    <source>
        <dbReference type="ARBA" id="ARBA00022630"/>
    </source>
</evidence>
<evidence type="ECO:0000256" key="4">
    <source>
        <dbReference type="ARBA" id="ARBA00023002"/>
    </source>
</evidence>
<protein>
    <submittedName>
        <fullName evidence="6">FAD-dependent oxidoreductase</fullName>
    </submittedName>
</protein>
<dbReference type="InterPro" id="IPR036188">
    <property type="entry name" value="FAD/NAD-bd_sf"/>
</dbReference>
<dbReference type="InterPro" id="IPR045170">
    <property type="entry name" value="MTOX"/>
</dbReference>
<dbReference type="EMBL" id="BAAAOP010000005">
    <property type="protein sequence ID" value="GAA2187309.1"/>
    <property type="molecule type" value="Genomic_DNA"/>
</dbReference>
<keyword evidence="7" id="KW-1185">Reference proteome</keyword>
<dbReference type="RefSeq" id="WP_346057707.1">
    <property type="nucleotide sequence ID" value="NZ_BAAAOP010000005.1"/>
</dbReference>
<proteinExistence type="predicted"/>
<name>A0ABN3B4Q9_9MICO</name>
<sequence length="380" mass="41609">MNADIAVVGLGATGSMALWRLASRGVKVAGFERHGIGHDRGSTHGETRAFFHIDPEKAAYVPLTERAAELWSELSEASSVQLKVDVGGLFVGAEKSELITDLDALIAQEEYAHERLSCDEIRTRFPAHRVSEGDVGIFDPLTAYLKPELAVRAAVGEAVKTGNAEVYSHAGVSRIEPHAAGVTVHVGEERYEFDRVIVAAGAWTGSLMPEYRLPLEVRRIPMTWFTASPGREEWFTPERFPVFFRDIGDQMGWGFPTLSSIGTKIGLDGRYGEVLEDPSVNRDRAIEADKLDSIQRFVQGAFDGIDPHPTTVHPCMVTWAGKEDFIIGPMEENPRVVLLSACSGRGMKHSPATGELAVQHALNEVPFTDVSMFTPRVARA</sequence>
<evidence type="ECO:0000256" key="3">
    <source>
        <dbReference type="ARBA" id="ARBA00022827"/>
    </source>
</evidence>
<keyword evidence="4" id="KW-0560">Oxidoreductase</keyword>
<dbReference type="PANTHER" id="PTHR10961">
    <property type="entry name" value="PEROXISOMAL SARCOSINE OXIDASE"/>
    <property type="match status" value="1"/>
</dbReference>